<sequence>MNNRKQYLHRFWHCMNCLILAFVMAWVAVPAYPLLMIALTPLDHVTLPKLLLGLHLSSVCTGAIAYALVTSIPAIARKLTPDLSGIISHQKSKASIV</sequence>
<feature type="transmembrane region" description="Helical" evidence="1">
    <location>
        <begin position="50"/>
        <end position="69"/>
    </location>
</feature>
<keyword evidence="1" id="KW-1133">Transmembrane helix</keyword>
<comment type="caution">
    <text evidence="2">The sequence shown here is derived from an EMBL/GenBank/DDBJ whole genome shotgun (WGS) entry which is preliminary data.</text>
</comment>
<dbReference type="EMBL" id="JABXYJ010000008">
    <property type="protein sequence ID" value="NVO78948.1"/>
    <property type="molecule type" value="Genomic_DNA"/>
</dbReference>
<keyword evidence="1" id="KW-0812">Transmembrane</keyword>
<evidence type="ECO:0000256" key="1">
    <source>
        <dbReference type="SAM" id="Phobius"/>
    </source>
</evidence>
<feature type="transmembrane region" description="Helical" evidence="1">
    <location>
        <begin position="12"/>
        <end position="38"/>
    </location>
</feature>
<evidence type="ECO:0000313" key="2">
    <source>
        <dbReference type="EMBL" id="NVO78948.1"/>
    </source>
</evidence>
<accession>A0A850QI30</accession>
<organism evidence="2 3">
    <name type="scientific">Undibacterium oligocarboniphilum</name>
    <dbReference type="NCBI Taxonomy" id="666702"/>
    <lineage>
        <taxon>Bacteria</taxon>
        <taxon>Pseudomonadati</taxon>
        <taxon>Pseudomonadota</taxon>
        <taxon>Betaproteobacteria</taxon>
        <taxon>Burkholderiales</taxon>
        <taxon>Oxalobacteraceae</taxon>
        <taxon>Undibacterium</taxon>
    </lineage>
</organism>
<reference evidence="2 3" key="1">
    <citation type="submission" date="2020-06" db="EMBL/GenBank/DDBJ databases">
        <authorList>
            <person name="Qiu C."/>
            <person name="Liu Z."/>
        </authorList>
    </citation>
    <scope>NUCLEOTIDE SEQUENCE [LARGE SCALE GENOMIC DNA]</scope>
    <source>
        <strain evidence="2 3">EM 1</strain>
    </source>
</reference>
<gene>
    <name evidence="2" type="ORF">HV832_14050</name>
</gene>
<proteinExistence type="predicted"/>
<evidence type="ECO:0000313" key="3">
    <source>
        <dbReference type="Proteomes" id="UP000588051"/>
    </source>
</evidence>
<dbReference type="Proteomes" id="UP000588051">
    <property type="component" value="Unassembled WGS sequence"/>
</dbReference>
<dbReference type="RefSeq" id="WP_176804483.1">
    <property type="nucleotide sequence ID" value="NZ_JABXYJ010000008.1"/>
</dbReference>
<keyword evidence="1" id="KW-0472">Membrane</keyword>
<keyword evidence="3" id="KW-1185">Reference proteome</keyword>
<name>A0A850QI30_9BURK</name>
<protein>
    <submittedName>
        <fullName evidence="2">Uncharacterized protein</fullName>
    </submittedName>
</protein>
<dbReference type="AlphaFoldDB" id="A0A850QI30"/>